<protein>
    <recommendedName>
        <fullName evidence="3">HEPN/RES N-terminal domain-containing protein</fullName>
    </recommendedName>
</protein>
<reference evidence="1 2" key="1">
    <citation type="journal article" date="2012" name="J. Bacteriol.">
        <title>Genome sequence of Thalassospira xiamenensis type strain M-5.</title>
        <authorList>
            <person name="Lai Q."/>
            <person name="Shao Z."/>
        </authorList>
    </citation>
    <scope>NUCLEOTIDE SEQUENCE [LARGE SCALE GENOMIC DNA]</scope>
    <source>
        <strain evidence="1 2">M-5</strain>
    </source>
</reference>
<dbReference type="AlphaFoldDB" id="A0AB72UE70"/>
<sequence>MDEVVSAVQDGKEPPAFYKADESQQTNFKCKKCGTRNDVLGRYGFCSSCGYRNNLDQIEIQLDDLKKRIGTGNINPTEAIKLIVSVLDSGGADYVKLLVRLVPMTESRRKTAERIKFHNLDYFDSELQSCFDIQVKKNISDDDQTLLKRMFLRRHVYEHCGGVVDDEYIKRSGDVDVRNGQEIRENMDTALKFSSLVTKLARNLDDGFHEIIPINHEVIQMLKPRRN</sequence>
<evidence type="ECO:0000313" key="1">
    <source>
        <dbReference type="EMBL" id="AJD52472.1"/>
    </source>
</evidence>
<name>A0AB72UE70_9PROT</name>
<dbReference type="KEGG" id="txi:TH3_11780"/>
<evidence type="ECO:0008006" key="3">
    <source>
        <dbReference type="Google" id="ProtNLM"/>
    </source>
</evidence>
<dbReference type="EMBL" id="CP004388">
    <property type="protein sequence ID" value="AJD52472.1"/>
    <property type="molecule type" value="Genomic_DNA"/>
</dbReference>
<dbReference type="Proteomes" id="UP000007127">
    <property type="component" value="Chromosome"/>
</dbReference>
<gene>
    <name evidence="1" type="ORF">TH3_11780</name>
</gene>
<organism evidence="1 2">
    <name type="scientific">Thalassospira xiamenensis M-5 = DSM 17429</name>
    <dbReference type="NCBI Taxonomy" id="1123366"/>
    <lineage>
        <taxon>Bacteria</taxon>
        <taxon>Pseudomonadati</taxon>
        <taxon>Pseudomonadota</taxon>
        <taxon>Alphaproteobacteria</taxon>
        <taxon>Rhodospirillales</taxon>
        <taxon>Thalassospiraceae</taxon>
        <taxon>Thalassospira</taxon>
    </lineage>
</organism>
<proteinExistence type="predicted"/>
<accession>A0AB72UE70</accession>
<evidence type="ECO:0000313" key="2">
    <source>
        <dbReference type="Proteomes" id="UP000007127"/>
    </source>
</evidence>